<dbReference type="RefSeq" id="WP_271188725.1">
    <property type="nucleotide sequence ID" value="NZ_BSFJ01000035.1"/>
</dbReference>
<keyword evidence="3" id="KW-1185">Reference proteome</keyword>
<keyword evidence="1" id="KW-0732">Signal</keyword>
<feature type="signal peptide" evidence="1">
    <location>
        <begin position="1"/>
        <end position="23"/>
    </location>
</feature>
<organism evidence="2 3">
    <name type="scientific">Ancylobacter dichloromethanicus</name>
    <dbReference type="NCBI Taxonomy" id="518825"/>
    <lineage>
        <taxon>Bacteria</taxon>
        <taxon>Pseudomonadati</taxon>
        <taxon>Pseudomonadota</taxon>
        <taxon>Alphaproteobacteria</taxon>
        <taxon>Hyphomicrobiales</taxon>
        <taxon>Xanthobacteraceae</taxon>
        <taxon>Ancylobacter</taxon>
    </lineage>
</organism>
<proteinExistence type="predicted"/>
<evidence type="ECO:0000313" key="2">
    <source>
        <dbReference type="EMBL" id="GLK74133.1"/>
    </source>
</evidence>
<reference evidence="2" key="1">
    <citation type="journal article" date="2014" name="Int. J. Syst. Evol. Microbiol.">
        <title>Complete genome sequence of Corynebacterium casei LMG S-19264T (=DSM 44701T), isolated from a smear-ripened cheese.</title>
        <authorList>
            <consortium name="US DOE Joint Genome Institute (JGI-PGF)"/>
            <person name="Walter F."/>
            <person name="Albersmeier A."/>
            <person name="Kalinowski J."/>
            <person name="Ruckert C."/>
        </authorList>
    </citation>
    <scope>NUCLEOTIDE SEQUENCE</scope>
    <source>
        <strain evidence="2">VKM B-2484</strain>
    </source>
</reference>
<dbReference type="EMBL" id="BSFJ01000035">
    <property type="protein sequence ID" value="GLK74133.1"/>
    <property type="molecule type" value="Genomic_DNA"/>
</dbReference>
<evidence type="ECO:0000313" key="3">
    <source>
        <dbReference type="Proteomes" id="UP001143370"/>
    </source>
</evidence>
<dbReference type="Proteomes" id="UP001143370">
    <property type="component" value="Unassembled WGS sequence"/>
</dbReference>
<dbReference type="AlphaFoldDB" id="A0A9W6JD50"/>
<comment type="caution">
    <text evidence="2">The sequence shown here is derived from an EMBL/GenBank/DDBJ whole genome shotgun (WGS) entry which is preliminary data.</text>
</comment>
<feature type="chain" id="PRO_5040901928" evidence="1">
    <location>
        <begin position="24"/>
        <end position="146"/>
    </location>
</feature>
<accession>A0A9W6JD50</accession>
<sequence length="146" mass="14467">MRIVSSLLAAGVLSLAAISSASAANDVCYSPLKRPVGQITSITGSVMVDRGNGFEPATVGMKLRAGDKISVIGDGSAVFGYISRKPLTVASSSTKTICATESTSAVTPTVDPTLGIAATIGTGVGVAAAISTTEGKSGTVFFPVSP</sequence>
<gene>
    <name evidence="2" type="ORF">GCM10017643_42510</name>
</gene>
<protein>
    <submittedName>
        <fullName evidence="2">Uncharacterized protein</fullName>
    </submittedName>
</protein>
<name>A0A9W6JD50_9HYPH</name>
<evidence type="ECO:0000256" key="1">
    <source>
        <dbReference type="SAM" id="SignalP"/>
    </source>
</evidence>
<reference evidence="2" key="2">
    <citation type="submission" date="2023-01" db="EMBL/GenBank/DDBJ databases">
        <authorList>
            <person name="Sun Q."/>
            <person name="Evtushenko L."/>
        </authorList>
    </citation>
    <scope>NUCLEOTIDE SEQUENCE</scope>
    <source>
        <strain evidence="2">VKM B-2484</strain>
    </source>
</reference>